<keyword evidence="3" id="KW-0804">Transcription</keyword>
<dbReference type="PANTHER" id="PTHR43537:SF5">
    <property type="entry name" value="UXU OPERON TRANSCRIPTIONAL REGULATOR"/>
    <property type="match status" value="1"/>
</dbReference>
<dbReference type="Proteomes" id="UP000199093">
    <property type="component" value="Unassembled WGS sequence"/>
</dbReference>
<dbReference type="PANTHER" id="PTHR43537">
    <property type="entry name" value="TRANSCRIPTIONAL REGULATOR, GNTR FAMILY"/>
    <property type="match status" value="1"/>
</dbReference>
<dbReference type="RefSeq" id="WP_089844455.1">
    <property type="nucleotide sequence ID" value="NZ_FNEJ01000003.1"/>
</dbReference>
<gene>
    <name evidence="5" type="ORF">SAMN04487993_1003212</name>
</gene>
<organism evidence="5 6">
    <name type="scientific">Salipiger marinus</name>
    <dbReference type="NCBI Taxonomy" id="555512"/>
    <lineage>
        <taxon>Bacteria</taxon>
        <taxon>Pseudomonadati</taxon>
        <taxon>Pseudomonadota</taxon>
        <taxon>Alphaproteobacteria</taxon>
        <taxon>Rhodobacterales</taxon>
        <taxon>Roseobacteraceae</taxon>
        <taxon>Salipiger</taxon>
    </lineage>
</organism>
<dbReference type="InterPro" id="IPR000524">
    <property type="entry name" value="Tscrpt_reg_HTH_GntR"/>
</dbReference>
<keyword evidence="2" id="KW-0238">DNA-binding</keyword>
<evidence type="ECO:0000256" key="2">
    <source>
        <dbReference type="ARBA" id="ARBA00023125"/>
    </source>
</evidence>
<dbReference type="PROSITE" id="PS50949">
    <property type="entry name" value="HTH_GNTR"/>
    <property type="match status" value="1"/>
</dbReference>
<dbReference type="EMBL" id="FNEJ01000003">
    <property type="protein sequence ID" value="SDI33695.1"/>
    <property type="molecule type" value="Genomic_DNA"/>
</dbReference>
<sequence>MTRAPKAETALDAIRKTICVSSFDGEHVLHETDLANEFGMSRTPIRQILQRLAYERLVLTRSGVGTVVTPLVEEHRSRDLCSYRGLIEAILLHDLPALSVSQHSDVLALESFANALQPDDPELQYELLTRLHAIVVQLVDDPVLADAFSASFWRALRWHMRDLASDPQRATDALRARMARLVAYEDRQASDLFARLVDPAAD</sequence>
<accession>A0A1G8JR85</accession>
<dbReference type="GO" id="GO:0003700">
    <property type="term" value="F:DNA-binding transcription factor activity"/>
    <property type="evidence" value="ECO:0007669"/>
    <property type="project" value="InterPro"/>
</dbReference>
<feature type="domain" description="HTH gntR-type" evidence="4">
    <location>
        <begin position="4"/>
        <end position="71"/>
    </location>
</feature>
<reference evidence="5 6" key="1">
    <citation type="submission" date="2016-10" db="EMBL/GenBank/DDBJ databases">
        <authorList>
            <person name="de Groot N.N."/>
        </authorList>
    </citation>
    <scope>NUCLEOTIDE SEQUENCE [LARGE SCALE GENOMIC DNA]</scope>
    <source>
        <strain evidence="5 6">DSM 26424</strain>
    </source>
</reference>
<keyword evidence="6" id="KW-1185">Reference proteome</keyword>
<dbReference type="OrthoDB" id="7618373at2"/>
<dbReference type="InterPro" id="IPR036388">
    <property type="entry name" value="WH-like_DNA-bd_sf"/>
</dbReference>
<dbReference type="GO" id="GO:0003677">
    <property type="term" value="F:DNA binding"/>
    <property type="evidence" value="ECO:0007669"/>
    <property type="project" value="UniProtKB-KW"/>
</dbReference>
<dbReference type="InterPro" id="IPR036390">
    <property type="entry name" value="WH_DNA-bd_sf"/>
</dbReference>
<evidence type="ECO:0000313" key="6">
    <source>
        <dbReference type="Proteomes" id="UP000199093"/>
    </source>
</evidence>
<protein>
    <submittedName>
        <fullName evidence="5">Transcriptional regulator, GntR family</fullName>
    </submittedName>
</protein>
<dbReference type="STRING" id="555512.SAMN04487993_1003212"/>
<evidence type="ECO:0000313" key="5">
    <source>
        <dbReference type="EMBL" id="SDI33695.1"/>
    </source>
</evidence>
<evidence type="ECO:0000259" key="4">
    <source>
        <dbReference type="PROSITE" id="PS50949"/>
    </source>
</evidence>
<dbReference type="Pfam" id="PF00392">
    <property type="entry name" value="GntR"/>
    <property type="match status" value="1"/>
</dbReference>
<dbReference type="SMART" id="SM00345">
    <property type="entry name" value="HTH_GNTR"/>
    <property type="match status" value="1"/>
</dbReference>
<evidence type="ECO:0000256" key="1">
    <source>
        <dbReference type="ARBA" id="ARBA00023015"/>
    </source>
</evidence>
<name>A0A1G8JR85_9RHOB</name>
<dbReference type="Gene3D" id="1.10.10.10">
    <property type="entry name" value="Winged helix-like DNA-binding domain superfamily/Winged helix DNA-binding domain"/>
    <property type="match status" value="1"/>
</dbReference>
<dbReference type="SUPFAM" id="SSF46785">
    <property type="entry name" value="Winged helix' DNA-binding domain"/>
    <property type="match status" value="1"/>
</dbReference>
<proteinExistence type="predicted"/>
<evidence type="ECO:0000256" key="3">
    <source>
        <dbReference type="ARBA" id="ARBA00023163"/>
    </source>
</evidence>
<keyword evidence="1" id="KW-0805">Transcription regulation</keyword>
<dbReference type="AlphaFoldDB" id="A0A1G8JR85"/>